<gene>
    <name evidence="3" type="ORF">RWD45_02095</name>
</gene>
<name>A0ABU5CMP0_9BACI</name>
<keyword evidence="1" id="KW-0175">Coiled coil</keyword>
<feature type="transmembrane region" description="Helical" evidence="2">
    <location>
        <begin position="84"/>
        <end position="104"/>
    </location>
</feature>
<proteinExistence type="predicted"/>
<evidence type="ECO:0000256" key="2">
    <source>
        <dbReference type="SAM" id="Phobius"/>
    </source>
</evidence>
<protein>
    <recommendedName>
        <fullName evidence="5">GGDEF domain-containing protein</fullName>
    </recommendedName>
</protein>
<sequence>MIHHVIAAIVFGLLLINGWVILLVEFPFSYLDMLLIAVSIIVMYILPVRKTFLYVVIIVLGYGGFLTGYALFHKVQPSEQMLYVYEHVLLTLFLTFLWVATNYLKNMQEEINRLRKNVKLLEKTKKNTGILTNREFLYEAKGILIAVRRKGEAWFITFEITYSEPYIMENLQEYIERAILAAIRQQFDIVTSQERSIFLILKDTDENGVHVVLERIKGKIKQELNLLYAPFDMSYERLLSEEVFERLKEGMES</sequence>
<reference evidence="3 4" key="1">
    <citation type="submission" date="2023-10" db="EMBL/GenBank/DDBJ databases">
        <title>Virgibacillus soli CC-YMP-6 genome.</title>
        <authorList>
            <person name="Miliotis G."/>
            <person name="Sengupta P."/>
            <person name="Hameed A."/>
            <person name="Chuvochina M."/>
            <person name="Mcdonagh F."/>
            <person name="Simpson A.C."/>
            <person name="Singh N.K."/>
            <person name="Rekha P.D."/>
            <person name="Raman K."/>
            <person name="Hugenholtz P."/>
            <person name="Venkateswaran K."/>
        </authorList>
    </citation>
    <scope>NUCLEOTIDE SEQUENCE [LARGE SCALE GENOMIC DNA]</scope>
    <source>
        <strain evidence="3 4">CC-YMP-6</strain>
    </source>
</reference>
<comment type="caution">
    <text evidence="3">The sequence shown here is derived from an EMBL/GenBank/DDBJ whole genome shotgun (WGS) entry which is preliminary data.</text>
</comment>
<feature type="transmembrane region" description="Helical" evidence="2">
    <location>
        <begin position="5"/>
        <end position="22"/>
    </location>
</feature>
<feature type="transmembrane region" description="Helical" evidence="2">
    <location>
        <begin position="53"/>
        <end position="72"/>
    </location>
</feature>
<keyword evidence="4" id="KW-1185">Reference proteome</keyword>
<keyword evidence="2" id="KW-0472">Membrane</keyword>
<feature type="coiled-coil region" evidence="1">
    <location>
        <begin position="97"/>
        <end position="124"/>
    </location>
</feature>
<keyword evidence="2" id="KW-1133">Transmembrane helix</keyword>
<evidence type="ECO:0000313" key="3">
    <source>
        <dbReference type="EMBL" id="MDY0407619.1"/>
    </source>
</evidence>
<accession>A0ABU5CMP0</accession>
<organism evidence="3 4">
    <name type="scientific">Paracerasibacillus soli</name>
    <dbReference type="NCBI Taxonomy" id="480284"/>
    <lineage>
        <taxon>Bacteria</taxon>
        <taxon>Bacillati</taxon>
        <taxon>Bacillota</taxon>
        <taxon>Bacilli</taxon>
        <taxon>Bacillales</taxon>
        <taxon>Bacillaceae</taxon>
        <taxon>Paracerasibacillus</taxon>
    </lineage>
</organism>
<dbReference type="RefSeq" id="WP_320378420.1">
    <property type="nucleotide sequence ID" value="NZ_JAWDIQ010000001.1"/>
</dbReference>
<dbReference type="Proteomes" id="UP001275315">
    <property type="component" value="Unassembled WGS sequence"/>
</dbReference>
<evidence type="ECO:0008006" key="5">
    <source>
        <dbReference type="Google" id="ProtNLM"/>
    </source>
</evidence>
<keyword evidence="2" id="KW-0812">Transmembrane</keyword>
<evidence type="ECO:0000313" key="4">
    <source>
        <dbReference type="Proteomes" id="UP001275315"/>
    </source>
</evidence>
<feature type="transmembrane region" description="Helical" evidence="2">
    <location>
        <begin position="28"/>
        <end position="46"/>
    </location>
</feature>
<dbReference type="EMBL" id="JAWDIQ010000001">
    <property type="protein sequence ID" value="MDY0407619.1"/>
    <property type="molecule type" value="Genomic_DNA"/>
</dbReference>
<evidence type="ECO:0000256" key="1">
    <source>
        <dbReference type="SAM" id="Coils"/>
    </source>
</evidence>